<sequence length="279" mass="30393">MRTHRGYNMDWAAIYCMSNSNTYPTVATIIGCPEQLSTENGLVATPLGISGELQPPAGPLIEDTSSIKDPIQRAIIDNICGNLPDRNPVEYIKCEVCNVDCNGKVSFRIHLSGAKHAKRVKEQEMVKLKELPYIKVMNDTGTYGCTICGAILNAVSQIQAHIEGNKHKSKMATKKTNACNIEIASEPGKPGVDATPNLLYCAACNIHVNSAIQFQQHTASKKHINKVNGTVPRRAAPYYLKKKTPLAASGINAKTPGVFRANGTFKQFVSAGYFKPNQF</sequence>
<dbReference type="PANTHER" id="PTHR46144:SF6">
    <property type="entry name" value="C2H2-TYPE DOMAIN-CONTAINING PROTEIN"/>
    <property type="match status" value="1"/>
</dbReference>
<reference evidence="8 9" key="1">
    <citation type="submission" date="2022-12" db="EMBL/GenBank/DDBJ databases">
        <title>Chromosome-level genome assembly of true bugs.</title>
        <authorList>
            <person name="Ma L."/>
            <person name="Li H."/>
        </authorList>
    </citation>
    <scope>NUCLEOTIDE SEQUENCE [LARGE SCALE GENOMIC DNA]</scope>
    <source>
        <strain evidence="8">Lab_2022b</strain>
    </source>
</reference>
<dbReference type="PROSITE" id="PS00028">
    <property type="entry name" value="ZINC_FINGER_C2H2_1"/>
    <property type="match status" value="1"/>
</dbReference>
<proteinExistence type="predicted"/>
<dbReference type="Proteomes" id="UP001461498">
    <property type="component" value="Unassembled WGS sequence"/>
</dbReference>
<dbReference type="AlphaFoldDB" id="A0AAW1DAZ7"/>
<evidence type="ECO:0000256" key="3">
    <source>
        <dbReference type="ARBA" id="ARBA00022737"/>
    </source>
</evidence>
<dbReference type="SMART" id="SM00451">
    <property type="entry name" value="ZnF_U1"/>
    <property type="match status" value="3"/>
</dbReference>
<dbReference type="Gene3D" id="3.30.160.60">
    <property type="entry name" value="Classic Zinc Finger"/>
    <property type="match status" value="3"/>
</dbReference>
<keyword evidence="4" id="KW-0863">Zinc-finger</keyword>
<gene>
    <name evidence="8" type="ORF">O3M35_008270</name>
</gene>
<dbReference type="GO" id="GO:0005634">
    <property type="term" value="C:nucleus"/>
    <property type="evidence" value="ECO:0007669"/>
    <property type="project" value="UniProtKB-SubCell"/>
</dbReference>
<dbReference type="GO" id="GO:0003676">
    <property type="term" value="F:nucleic acid binding"/>
    <property type="evidence" value="ECO:0007669"/>
    <property type="project" value="InterPro"/>
</dbReference>
<dbReference type="InterPro" id="IPR036236">
    <property type="entry name" value="Znf_C2H2_sf"/>
</dbReference>
<keyword evidence="9" id="KW-1185">Reference proteome</keyword>
<dbReference type="Pfam" id="PF12874">
    <property type="entry name" value="zf-met"/>
    <property type="match status" value="1"/>
</dbReference>
<evidence type="ECO:0000256" key="5">
    <source>
        <dbReference type="ARBA" id="ARBA00022833"/>
    </source>
</evidence>
<evidence type="ECO:0000313" key="9">
    <source>
        <dbReference type="Proteomes" id="UP001461498"/>
    </source>
</evidence>
<keyword evidence="2" id="KW-0479">Metal-binding</keyword>
<dbReference type="SMART" id="SM00355">
    <property type="entry name" value="ZnF_C2H2"/>
    <property type="match status" value="3"/>
</dbReference>
<dbReference type="InterPro" id="IPR013087">
    <property type="entry name" value="Znf_C2H2_type"/>
</dbReference>
<evidence type="ECO:0000256" key="2">
    <source>
        <dbReference type="ARBA" id="ARBA00022723"/>
    </source>
</evidence>
<dbReference type="Pfam" id="PF12171">
    <property type="entry name" value="zf-C2H2_jaz"/>
    <property type="match status" value="1"/>
</dbReference>
<evidence type="ECO:0000256" key="6">
    <source>
        <dbReference type="ARBA" id="ARBA00023242"/>
    </source>
</evidence>
<evidence type="ECO:0000256" key="1">
    <source>
        <dbReference type="ARBA" id="ARBA00004123"/>
    </source>
</evidence>
<dbReference type="InterPro" id="IPR003604">
    <property type="entry name" value="Matrin/U1-like-C_Znf_C2H2"/>
</dbReference>
<evidence type="ECO:0000256" key="4">
    <source>
        <dbReference type="ARBA" id="ARBA00022771"/>
    </source>
</evidence>
<dbReference type="InterPro" id="IPR051868">
    <property type="entry name" value="ZN346_ZMAT4"/>
</dbReference>
<accession>A0AAW1DAZ7</accession>
<evidence type="ECO:0000313" key="8">
    <source>
        <dbReference type="EMBL" id="KAK9506313.1"/>
    </source>
</evidence>
<evidence type="ECO:0000259" key="7">
    <source>
        <dbReference type="PROSITE" id="PS00028"/>
    </source>
</evidence>
<dbReference type="PROSITE" id="PS51257">
    <property type="entry name" value="PROKAR_LIPOPROTEIN"/>
    <property type="match status" value="1"/>
</dbReference>
<feature type="domain" description="C2H2-type" evidence="7">
    <location>
        <begin position="145"/>
        <end position="167"/>
    </location>
</feature>
<dbReference type="EMBL" id="JAPXFL010000005">
    <property type="protein sequence ID" value="KAK9506313.1"/>
    <property type="molecule type" value="Genomic_DNA"/>
</dbReference>
<name>A0AAW1DAZ7_9HEMI</name>
<keyword evidence="6" id="KW-0539">Nucleus</keyword>
<dbReference type="PANTHER" id="PTHR46144">
    <property type="entry name" value="ZINC FINGER PROTEIN 385B-LIKE"/>
    <property type="match status" value="1"/>
</dbReference>
<keyword evidence="3" id="KW-0677">Repeat</keyword>
<comment type="caution">
    <text evidence="8">The sequence shown here is derived from an EMBL/GenBank/DDBJ whole genome shotgun (WGS) entry which is preliminary data.</text>
</comment>
<organism evidence="8 9">
    <name type="scientific">Rhynocoris fuscipes</name>
    <dbReference type="NCBI Taxonomy" id="488301"/>
    <lineage>
        <taxon>Eukaryota</taxon>
        <taxon>Metazoa</taxon>
        <taxon>Ecdysozoa</taxon>
        <taxon>Arthropoda</taxon>
        <taxon>Hexapoda</taxon>
        <taxon>Insecta</taxon>
        <taxon>Pterygota</taxon>
        <taxon>Neoptera</taxon>
        <taxon>Paraneoptera</taxon>
        <taxon>Hemiptera</taxon>
        <taxon>Heteroptera</taxon>
        <taxon>Panheteroptera</taxon>
        <taxon>Cimicomorpha</taxon>
        <taxon>Reduviidae</taxon>
        <taxon>Harpactorinae</taxon>
        <taxon>Harpactorini</taxon>
        <taxon>Rhynocoris</taxon>
    </lineage>
</organism>
<comment type="subcellular location">
    <subcellularLocation>
        <location evidence="1">Nucleus</location>
    </subcellularLocation>
</comment>
<dbReference type="SUPFAM" id="SSF57667">
    <property type="entry name" value="beta-beta-alpha zinc fingers"/>
    <property type="match status" value="3"/>
</dbReference>
<dbReference type="GO" id="GO:0008270">
    <property type="term" value="F:zinc ion binding"/>
    <property type="evidence" value="ECO:0007669"/>
    <property type="project" value="UniProtKB-KW"/>
</dbReference>
<keyword evidence="5" id="KW-0862">Zinc</keyword>
<protein>
    <recommendedName>
        <fullName evidence="7">C2H2-type domain-containing protein</fullName>
    </recommendedName>
</protein>
<dbReference type="InterPro" id="IPR022755">
    <property type="entry name" value="Znf_C2H2_jaz"/>
</dbReference>